<feature type="domain" description="HTH cro/C1-type" evidence="2">
    <location>
        <begin position="6"/>
        <end position="61"/>
    </location>
</feature>
<keyword evidence="4" id="KW-1185">Reference proteome</keyword>
<keyword evidence="1" id="KW-0238">DNA-binding</keyword>
<evidence type="ECO:0000256" key="1">
    <source>
        <dbReference type="ARBA" id="ARBA00023125"/>
    </source>
</evidence>
<dbReference type="InterPro" id="IPR001387">
    <property type="entry name" value="Cro/C1-type_HTH"/>
</dbReference>
<dbReference type="SUPFAM" id="SSF47413">
    <property type="entry name" value="lambda repressor-like DNA-binding domains"/>
    <property type="match status" value="1"/>
</dbReference>
<dbReference type="PROSITE" id="PS50943">
    <property type="entry name" value="HTH_CROC1"/>
    <property type="match status" value="1"/>
</dbReference>
<evidence type="ECO:0000313" key="4">
    <source>
        <dbReference type="Proteomes" id="UP000587800"/>
    </source>
</evidence>
<name>A0ABR6SVF7_9LIST</name>
<reference evidence="3 4" key="1">
    <citation type="submission" date="2020-03" db="EMBL/GenBank/DDBJ databases">
        <title>Soil Listeria distribution.</title>
        <authorList>
            <person name="Liao J."/>
            <person name="Wiedmann M."/>
        </authorList>
    </citation>
    <scope>NUCLEOTIDE SEQUENCE [LARGE SCALE GENOMIC DNA]</scope>
    <source>
        <strain evidence="3 4">FSL L7-1515</strain>
    </source>
</reference>
<comment type="caution">
    <text evidence="3">The sequence shown here is derived from an EMBL/GenBank/DDBJ whole genome shotgun (WGS) entry which is preliminary data.</text>
</comment>
<dbReference type="PANTHER" id="PTHR46558">
    <property type="entry name" value="TRACRIPTIONAL REGULATORY PROTEIN-RELATED-RELATED"/>
    <property type="match status" value="1"/>
</dbReference>
<sequence length="64" mass="7573">MKEKRLVQFRKELSMNQKEFAKTLGVSRSLLAKIETGNRMPSYRFMKAIKKSFPEANIDDLFFK</sequence>
<dbReference type="Gene3D" id="1.10.260.40">
    <property type="entry name" value="lambda repressor-like DNA-binding domains"/>
    <property type="match status" value="1"/>
</dbReference>
<dbReference type="RefSeq" id="WP_185363011.1">
    <property type="nucleotide sequence ID" value="NZ_JAASTU010000004.1"/>
</dbReference>
<dbReference type="Pfam" id="PF12844">
    <property type="entry name" value="HTH_19"/>
    <property type="match status" value="1"/>
</dbReference>
<gene>
    <name evidence="3" type="ORF">HCJ59_06005</name>
</gene>
<dbReference type="EMBL" id="JAASUB010000006">
    <property type="protein sequence ID" value="MBC1509445.1"/>
    <property type="molecule type" value="Genomic_DNA"/>
</dbReference>
<dbReference type="CDD" id="cd00093">
    <property type="entry name" value="HTH_XRE"/>
    <property type="match status" value="1"/>
</dbReference>
<evidence type="ECO:0000313" key="3">
    <source>
        <dbReference type="EMBL" id="MBC1509445.1"/>
    </source>
</evidence>
<evidence type="ECO:0000259" key="2">
    <source>
        <dbReference type="PROSITE" id="PS50943"/>
    </source>
</evidence>
<dbReference type="PANTHER" id="PTHR46558:SF4">
    <property type="entry name" value="DNA-BIDING PHAGE PROTEIN"/>
    <property type="match status" value="1"/>
</dbReference>
<protein>
    <submittedName>
        <fullName evidence="3">Helix-turn-helix domain-containing protein</fullName>
    </submittedName>
</protein>
<organism evidence="3 4">
    <name type="scientific">Listeria immobilis</name>
    <dbReference type="NCBI Taxonomy" id="2713502"/>
    <lineage>
        <taxon>Bacteria</taxon>
        <taxon>Bacillati</taxon>
        <taxon>Bacillota</taxon>
        <taxon>Bacilli</taxon>
        <taxon>Bacillales</taxon>
        <taxon>Listeriaceae</taxon>
        <taxon>Listeria</taxon>
    </lineage>
</organism>
<proteinExistence type="predicted"/>
<dbReference type="Proteomes" id="UP000587800">
    <property type="component" value="Unassembled WGS sequence"/>
</dbReference>
<dbReference type="InterPro" id="IPR010982">
    <property type="entry name" value="Lambda_DNA-bd_dom_sf"/>
</dbReference>
<dbReference type="SMART" id="SM00530">
    <property type="entry name" value="HTH_XRE"/>
    <property type="match status" value="1"/>
</dbReference>
<accession>A0ABR6SVF7</accession>